<proteinExistence type="predicted"/>
<organism evidence="1 2">
    <name type="scientific">Stegodyphus mimosarum</name>
    <name type="common">African social velvet spider</name>
    <dbReference type="NCBI Taxonomy" id="407821"/>
    <lineage>
        <taxon>Eukaryota</taxon>
        <taxon>Metazoa</taxon>
        <taxon>Ecdysozoa</taxon>
        <taxon>Arthropoda</taxon>
        <taxon>Chelicerata</taxon>
        <taxon>Arachnida</taxon>
        <taxon>Araneae</taxon>
        <taxon>Araneomorphae</taxon>
        <taxon>Entelegynae</taxon>
        <taxon>Eresoidea</taxon>
        <taxon>Eresidae</taxon>
        <taxon>Stegodyphus</taxon>
    </lineage>
</organism>
<evidence type="ECO:0000313" key="2">
    <source>
        <dbReference type="Proteomes" id="UP000054359"/>
    </source>
</evidence>
<dbReference type="Pfam" id="PF05380">
    <property type="entry name" value="Peptidase_A17"/>
    <property type="match status" value="1"/>
</dbReference>
<gene>
    <name evidence="1" type="ORF">X975_11053</name>
</gene>
<name>A0A087UTX7_STEMI</name>
<feature type="non-terminal residue" evidence="1">
    <location>
        <position position="106"/>
    </location>
</feature>
<dbReference type="InterPro" id="IPR008042">
    <property type="entry name" value="Retrotrans_Pao"/>
</dbReference>
<sequence>MRSNMKRKKLFPDNSLPNDAITIQLHCFVKASRKAYGTIAYLWIQLNGRNIISRFVAPKSRVAPLKTISIPSLELMGALLTARMSNKIVTALSFPVSGYFWTLINS</sequence>
<accession>A0A087UTX7</accession>
<dbReference type="STRING" id="407821.A0A087UTX7"/>
<reference evidence="1 2" key="1">
    <citation type="submission" date="2013-11" db="EMBL/GenBank/DDBJ databases">
        <title>Genome sequencing of Stegodyphus mimosarum.</title>
        <authorList>
            <person name="Bechsgaard J."/>
        </authorList>
    </citation>
    <scope>NUCLEOTIDE SEQUENCE [LARGE SCALE GENOMIC DNA]</scope>
</reference>
<dbReference type="PANTHER" id="PTHR47331:SF1">
    <property type="entry name" value="GAG-LIKE PROTEIN"/>
    <property type="match status" value="1"/>
</dbReference>
<dbReference type="AlphaFoldDB" id="A0A087UTX7"/>
<protein>
    <submittedName>
        <fullName evidence="1">Uncharacterized protein</fullName>
    </submittedName>
</protein>
<keyword evidence="2" id="KW-1185">Reference proteome</keyword>
<dbReference type="OrthoDB" id="6434233at2759"/>
<dbReference type="Proteomes" id="UP000054359">
    <property type="component" value="Unassembled WGS sequence"/>
</dbReference>
<dbReference type="PANTHER" id="PTHR47331">
    <property type="entry name" value="PHD-TYPE DOMAIN-CONTAINING PROTEIN"/>
    <property type="match status" value="1"/>
</dbReference>
<evidence type="ECO:0000313" key="1">
    <source>
        <dbReference type="EMBL" id="KFM80816.1"/>
    </source>
</evidence>
<dbReference type="EMBL" id="KK121590">
    <property type="protein sequence ID" value="KFM80816.1"/>
    <property type="molecule type" value="Genomic_DNA"/>
</dbReference>